<sequence length="91" mass="10069">MAASGRSRVGGCDVTCIRSILNRGQMRRTKPELAPPFPNFRAAPAGGRLATTYDLACNRPHTRRIFVVIWFRGCGLLVETLPLGHRGLQYT</sequence>
<accession>A0A4Y1ZXC6</accession>
<protein>
    <submittedName>
        <fullName evidence="1">Uncharacterized protein</fullName>
    </submittedName>
</protein>
<organism evidence="1 2">
    <name type="scientific">Araneus ventricosus</name>
    <name type="common">Orbweaver spider</name>
    <name type="synonym">Epeira ventricosa</name>
    <dbReference type="NCBI Taxonomy" id="182803"/>
    <lineage>
        <taxon>Eukaryota</taxon>
        <taxon>Metazoa</taxon>
        <taxon>Ecdysozoa</taxon>
        <taxon>Arthropoda</taxon>
        <taxon>Chelicerata</taxon>
        <taxon>Arachnida</taxon>
        <taxon>Araneae</taxon>
        <taxon>Araneomorphae</taxon>
        <taxon>Entelegynae</taxon>
        <taxon>Araneoidea</taxon>
        <taxon>Araneidae</taxon>
        <taxon>Araneus</taxon>
    </lineage>
</organism>
<evidence type="ECO:0000313" key="2">
    <source>
        <dbReference type="Proteomes" id="UP000499080"/>
    </source>
</evidence>
<evidence type="ECO:0000313" key="1">
    <source>
        <dbReference type="EMBL" id="GBL72050.1"/>
    </source>
</evidence>
<dbReference type="EMBL" id="BGPR01000001">
    <property type="protein sequence ID" value="GBL72050.1"/>
    <property type="molecule type" value="Genomic_DNA"/>
</dbReference>
<reference evidence="1 2" key="1">
    <citation type="journal article" date="2019" name="Sci. Rep.">
        <title>Orb-weaving spider Araneus ventricosus genome elucidates the spidroin gene catalogue.</title>
        <authorList>
            <person name="Kono N."/>
            <person name="Nakamura H."/>
            <person name="Ohtoshi R."/>
            <person name="Moran D.A.P."/>
            <person name="Shinohara A."/>
            <person name="Yoshida Y."/>
            <person name="Fujiwara M."/>
            <person name="Mori M."/>
            <person name="Tomita M."/>
            <person name="Arakawa K."/>
        </authorList>
    </citation>
    <scope>NUCLEOTIDE SEQUENCE [LARGE SCALE GENOMIC DNA]</scope>
</reference>
<dbReference type="Proteomes" id="UP000499080">
    <property type="component" value="Unassembled WGS sequence"/>
</dbReference>
<gene>
    <name evidence="1" type="ORF">AVEN_115071_1</name>
</gene>
<name>A0A4Y1ZXC6_ARAVE</name>
<comment type="caution">
    <text evidence="1">The sequence shown here is derived from an EMBL/GenBank/DDBJ whole genome shotgun (WGS) entry which is preliminary data.</text>
</comment>
<keyword evidence="2" id="KW-1185">Reference proteome</keyword>
<dbReference type="AlphaFoldDB" id="A0A4Y1ZXC6"/>
<proteinExistence type="predicted"/>